<evidence type="ECO:0000313" key="3">
    <source>
        <dbReference type="Proteomes" id="UP000039865"/>
    </source>
</evidence>
<proteinExistence type="predicted"/>
<feature type="region of interest" description="Disordered" evidence="1">
    <location>
        <begin position="241"/>
        <end position="263"/>
    </location>
</feature>
<name>A0A078BD17_STYLE</name>
<keyword evidence="3" id="KW-1185">Reference proteome</keyword>
<dbReference type="OrthoDB" id="285940at2759"/>
<sequence>MAKNPISVKDYYNRQPTPDKLQKNVFRYTHNSSQKERVMEQSQNYSYFESEPLDLYKKGFLLRQREPEKELGQSFMKFKPSTTVERVFDSVNKSVVSTARELTMKFHSQNNSPVRDASRFFQQKNIKVSPKAILLPELHHRTHFKAATSILMQHQGTLHLDNEELNRQFLANSKQDDYMMVTQTNDSMKRAQRNINRHSSIDNSLTQNSQDYIKNILLDCKVLREKNGNVAHQKPFRVSQMDTSYYQQSQIEKEKDPLNMMDN</sequence>
<accession>A0A078BD17</accession>
<gene>
    <name evidence="2" type="primary">Contig348.g386</name>
    <name evidence="2" type="ORF">STYLEM_20648</name>
</gene>
<feature type="compositionally biased region" description="Polar residues" evidence="1">
    <location>
        <begin position="241"/>
        <end position="250"/>
    </location>
</feature>
<dbReference type="Proteomes" id="UP000039865">
    <property type="component" value="Unassembled WGS sequence"/>
</dbReference>
<protein>
    <submittedName>
        <fullName evidence="2">Uncharacterized protein</fullName>
    </submittedName>
</protein>
<organism evidence="2 3">
    <name type="scientific">Stylonychia lemnae</name>
    <name type="common">Ciliate</name>
    <dbReference type="NCBI Taxonomy" id="5949"/>
    <lineage>
        <taxon>Eukaryota</taxon>
        <taxon>Sar</taxon>
        <taxon>Alveolata</taxon>
        <taxon>Ciliophora</taxon>
        <taxon>Intramacronucleata</taxon>
        <taxon>Spirotrichea</taxon>
        <taxon>Stichotrichia</taxon>
        <taxon>Sporadotrichida</taxon>
        <taxon>Oxytrichidae</taxon>
        <taxon>Stylonychinae</taxon>
        <taxon>Stylonychia</taxon>
    </lineage>
</organism>
<dbReference type="AlphaFoldDB" id="A0A078BD17"/>
<dbReference type="InParanoid" id="A0A078BD17"/>
<reference evidence="2 3" key="1">
    <citation type="submission" date="2014-06" db="EMBL/GenBank/DDBJ databases">
        <authorList>
            <person name="Swart Estienne"/>
        </authorList>
    </citation>
    <scope>NUCLEOTIDE SEQUENCE [LARGE SCALE GENOMIC DNA]</scope>
    <source>
        <strain evidence="2 3">130c</strain>
    </source>
</reference>
<evidence type="ECO:0000313" key="2">
    <source>
        <dbReference type="EMBL" id="CDW91493.1"/>
    </source>
</evidence>
<dbReference type="EMBL" id="CCKQ01019479">
    <property type="protein sequence ID" value="CDW91493.1"/>
    <property type="molecule type" value="Genomic_DNA"/>
</dbReference>
<evidence type="ECO:0000256" key="1">
    <source>
        <dbReference type="SAM" id="MobiDB-lite"/>
    </source>
</evidence>